<proteinExistence type="predicted"/>
<dbReference type="Gene3D" id="3.80.10.10">
    <property type="entry name" value="Ribonuclease Inhibitor"/>
    <property type="match status" value="1"/>
</dbReference>
<dbReference type="AlphaFoldDB" id="A0A6B2LA73"/>
<evidence type="ECO:0000313" key="1">
    <source>
        <dbReference type="EMBL" id="NDV33874.1"/>
    </source>
</evidence>
<dbReference type="InterPro" id="IPR051824">
    <property type="entry name" value="LRR_Rcpt-Like_S/T_Kinase"/>
</dbReference>
<dbReference type="EMBL" id="GIBP01004905">
    <property type="protein sequence ID" value="NDV33874.1"/>
    <property type="molecule type" value="Transcribed_RNA"/>
</dbReference>
<dbReference type="PANTHER" id="PTHR48006">
    <property type="entry name" value="LEUCINE-RICH REPEAT-CONTAINING PROTEIN DDB_G0281931-RELATED"/>
    <property type="match status" value="1"/>
</dbReference>
<name>A0A6B2LA73_9EUKA</name>
<dbReference type="InterPro" id="IPR032675">
    <property type="entry name" value="LRR_dom_sf"/>
</dbReference>
<accession>A0A6B2LA73</accession>
<reference evidence="1" key="1">
    <citation type="journal article" date="2020" name="J. Eukaryot. Microbiol.">
        <title>De novo Sequencing, Assembly and Annotation of the Transcriptome for the Free-Living Testate Amoeba Arcella intermedia.</title>
        <authorList>
            <person name="Ribeiro G.M."/>
            <person name="Porfirio-Sousa A.L."/>
            <person name="Maurer-Alcala X.X."/>
            <person name="Katz L.A."/>
            <person name="Lahr D.J.G."/>
        </authorList>
    </citation>
    <scope>NUCLEOTIDE SEQUENCE</scope>
</reference>
<dbReference type="SUPFAM" id="SSF52058">
    <property type="entry name" value="L domain-like"/>
    <property type="match status" value="1"/>
</dbReference>
<organism evidence="1">
    <name type="scientific">Arcella intermedia</name>
    <dbReference type="NCBI Taxonomy" id="1963864"/>
    <lineage>
        <taxon>Eukaryota</taxon>
        <taxon>Amoebozoa</taxon>
        <taxon>Tubulinea</taxon>
        <taxon>Elardia</taxon>
        <taxon>Arcellinida</taxon>
        <taxon>Sphaerothecina</taxon>
        <taxon>Arcellidae</taxon>
        <taxon>Arcella</taxon>
    </lineage>
</organism>
<sequence>MIGELPSEIGYLVSLQKLILSQNPGLSGTLPTQLGHLENLAVLDVSSTSIEGSLPLHLNETSLSELDISNSLIRGTIPAQLGNLSLLRLGLRNVPLTGCIPSKWIDREWNIDNCDISGTNFNKNCTIESSSCVLSVSYQLDCTLKSDNEFNCITLNNVIISTANWEHVSALVKGIQISSNSTLTITNSTLYLYGSLDILKNSKLILVNTKIITNQNLSNEGIVLFQYTSQLVNSRISAGCVTGEGQVWVIFSSPFTMYSPIEMSCPPTPSRISPNSYPFPMDLVQYYPYLRRSTYFSYDYSLPNSFLKQMATPSK</sequence>
<dbReference type="PANTHER" id="PTHR48006:SF39">
    <property type="entry name" value="PROTEIN KINASE DOMAIN-CONTAINING PROTEIN"/>
    <property type="match status" value="1"/>
</dbReference>
<protein>
    <submittedName>
        <fullName evidence="1">Uncharacterized protein</fullName>
    </submittedName>
</protein>